<accession>A0A6J2TBV9</accession>
<keyword evidence="1" id="KW-1185">Reference proteome</keyword>
<protein>
    <submittedName>
        <fullName evidence="2">Uncharacterized protein LOC115623874 isoform X1</fullName>
    </submittedName>
</protein>
<reference evidence="2" key="1">
    <citation type="submission" date="2025-08" db="UniProtKB">
        <authorList>
            <consortium name="RefSeq"/>
        </authorList>
    </citation>
    <scope>IDENTIFICATION</scope>
    <source>
        <strain evidence="2">11010-0011.00</strain>
        <tissue evidence="2">Whole body</tissue>
    </source>
</reference>
<dbReference type="RefSeq" id="XP_030374281.1">
    <property type="nucleotide sequence ID" value="XM_030518421.1"/>
</dbReference>
<dbReference type="OrthoDB" id="7850641at2759"/>
<organism evidence="1 2">
    <name type="scientific">Drosophila lebanonensis</name>
    <name type="common">Fruit fly</name>
    <name type="synonym">Scaptodrosophila lebanonensis</name>
    <dbReference type="NCBI Taxonomy" id="7225"/>
    <lineage>
        <taxon>Eukaryota</taxon>
        <taxon>Metazoa</taxon>
        <taxon>Ecdysozoa</taxon>
        <taxon>Arthropoda</taxon>
        <taxon>Hexapoda</taxon>
        <taxon>Insecta</taxon>
        <taxon>Pterygota</taxon>
        <taxon>Neoptera</taxon>
        <taxon>Endopterygota</taxon>
        <taxon>Diptera</taxon>
        <taxon>Brachycera</taxon>
        <taxon>Muscomorpha</taxon>
        <taxon>Ephydroidea</taxon>
        <taxon>Drosophilidae</taxon>
        <taxon>Scaptodrosophila</taxon>
    </lineage>
</organism>
<name>A0A6J2TBV9_DROLE</name>
<evidence type="ECO:0000313" key="1">
    <source>
        <dbReference type="Proteomes" id="UP000504634"/>
    </source>
</evidence>
<dbReference type="GeneID" id="115623874"/>
<dbReference type="Proteomes" id="UP000504634">
    <property type="component" value="Unplaced"/>
</dbReference>
<sequence>MFTHGNDTPLKVLNCPSSGSRRSKSLYKQQFLEGIRPYLSDTRSVKEQLSRLHPNSQYLLEAIYINNANRRLQGGGCKIPTSKSWKHAAKHMNSKLLIKAEGKTTPATPTDADIIFGPHNCKYHGMHCYSCGWDRSRIEWLHDLERQQQLRQAWREQNSRRTAVLTKNGKWPMKQTLREKRKKGWCSWFWWWGSCGSAPSSSDTESTCHC</sequence>
<gene>
    <name evidence="2" type="primary">LOC115623874</name>
</gene>
<evidence type="ECO:0000313" key="2">
    <source>
        <dbReference type="RefSeq" id="XP_030374281.1"/>
    </source>
</evidence>
<proteinExistence type="predicted"/>
<dbReference type="AlphaFoldDB" id="A0A6J2TBV9"/>